<accession>A0A8E2FBL0</accession>
<sequence>MTSKQKSKVNIVFGAMTIGKLGVEQARIHNLKDAAEILDIFQAHGHNEIDTSRFYGQGSSEEYLGQLRWQDRNIVMDTKYFPTVGRGLGQEWTHRPEHIRENMEQSLKALQTDHVDMWYLHGPDRTTPYEDTLREVDKMYREGKFKRFAISNYMAWEVAQICEICERNGWVKPSVYQGIYNAIHRTVEQELFPCLRHYGMAYYNYNPLAGGYLADRYHRGDKDESIEKGSRFDPSRWQGKMYRQRYWNDAFFDALDIIRPVAKKHGLTVAECALRWMTNHSLLKRENGDAIIIGASSAKQLEQNLVDLEKGSLPEEVVQALDQAWETSRRASWKYWM</sequence>
<dbReference type="InterPro" id="IPR050523">
    <property type="entry name" value="AKR_Detox_Biosynth"/>
</dbReference>
<feature type="domain" description="NADP-dependent oxidoreductase" evidence="2">
    <location>
        <begin position="11"/>
        <end position="326"/>
    </location>
</feature>
<dbReference type="CDD" id="cd19075">
    <property type="entry name" value="AKR_AKR7A1-5"/>
    <property type="match status" value="1"/>
</dbReference>
<protein>
    <submittedName>
        <fullName evidence="3">Aldo/keto reductase</fullName>
    </submittedName>
</protein>
<reference evidence="3 4" key="1">
    <citation type="journal article" date="2016" name="Nat. Commun.">
        <title>Ectomycorrhizal ecology is imprinted in the genome of the dominant symbiotic fungus Cenococcum geophilum.</title>
        <authorList>
            <consortium name="DOE Joint Genome Institute"/>
            <person name="Peter M."/>
            <person name="Kohler A."/>
            <person name="Ohm R.A."/>
            <person name="Kuo A."/>
            <person name="Krutzmann J."/>
            <person name="Morin E."/>
            <person name="Arend M."/>
            <person name="Barry K.W."/>
            <person name="Binder M."/>
            <person name="Choi C."/>
            <person name="Clum A."/>
            <person name="Copeland A."/>
            <person name="Grisel N."/>
            <person name="Haridas S."/>
            <person name="Kipfer T."/>
            <person name="LaButti K."/>
            <person name="Lindquist E."/>
            <person name="Lipzen A."/>
            <person name="Maire R."/>
            <person name="Meier B."/>
            <person name="Mihaltcheva S."/>
            <person name="Molinier V."/>
            <person name="Murat C."/>
            <person name="Poggeler S."/>
            <person name="Quandt C.A."/>
            <person name="Sperisen C."/>
            <person name="Tritt A."/>
            <person name="Tisserant E."/>
            <person name="Crous P.W."/>
            <person name="Henrissat B."/>
            <person name="Nehls U."/>
            <person name="Egli S."/>
            <person name="Spatafora J.W."/>
            <person name="Grigoriev I.V."/>
            <person name="Martin F.M."/>
        </authorList>
    </citation>
    <scope>NUCLEOTIDE SEQUENCE [LARGE SCALE GENOMIC DNA]</scope>
    <source>
        <strain evidence="3 4">CBS 207.34</strain>
    </source>
</reference>
<dbReference type="PANTHER" id="PTHR43364:SF4">
    <property type="entry name" value="NAD(P)-LINKED OXIDOREDUCTASE SUPERFAMILY PROTEIN"/>
    <property type="match status" value="1"/>
</dbReference>
<proteinExistence type="predicted"/>
<dbReference type="Proteomes" id="UP000250140">
    <property type="component" value="Unassembled WGS sequence"/>
</dbReference>
<dbReference type="InterPro" id="IPR036812">
    <property type="entry name" value="NAD(P)_OxRdtase_dom_sf"/>
</dbReference>
<dbReference type="Gene3D" id="3.20.20.100">
    <property type="entry name" value="NADP-dependent oxidoreductase domain"/>
    <property type="match status" value="1"/>
</dbReference>
<evidence type="ECO:0000313" key="4">
    <source>
        <dbReference type="Proteomes" id="UP000250140"/>
    </source>
</evidence>
<name>A0A8E2FBL0_9PEZI</name>
<keyword evidence="1" id="KW-0560">Oxidoreductase</keyword>
<dbReference type="EMBL" id="KV748606">
    <property type="protein sequence ID" value="OCL14182.1"/>
    <property type="molecule type" value="Genomic_DNA"/>
</dbReference>
<dbReference type="GO" id="GO:0016491">
    <property type="term" value="F:oxidoreductase activity"/>
    <property type="evidence" value="ECO:0007669"/>
    <property type="project" value="UniProtKB-KW"/>
</dbReference>
<dbReference type="OrthoDB" id="2310150at2759"/>
<dbReference type="InterPro" id="IPR023210">
    <property type="entry name" value="NADP_OxRdtase_dom"/>
</dbReference>
<dbReference type="PRINTS" id="PR00069">
    <property type="entry name" value="ALDKETRDTASE"/>
</dbReference>
<dbReference type="SUPFAM" id="SSF51430">
    <property type="entry name" value="NAD(P)-linked oxidoreductase"/>
    <property type="match status" value="1"/>
</dbReference>
<evidence type="ECO:0000259" key="2">
    <source>
        <dbReference type="Pfam" id="PF00248"/>
    </source>
</evidence>
<evidence type="ECO:0000313" key="3">
    <source>
        <dbReference type="EMBL" id="OCL14182.1"/>
    </source>
</evidence>
<gene>
    <name evidence="3" type="ORF">AOQ84DRAFT_384904</name>
</gene>
<dbReference type="InterPro" id="IPR020471">
    <property type="entry name" value="AKR"/>
</dbReference>
<organism evidence="3 4">
    <name type="scientific">Glonium stellatum</name>
    <dbReference type="NCBI Taxonomy" id="574774"/>
    <lineage>
        <taxon>Eukaryota</taxon>
        <taxon>Fungi</taxon>
        <taxon>Dikarya</taxon>
        <taxon>Ascomycota</taxon>
        <taxon>Pezizomycotina</taxon>
        <taxon>Dothideomycetes</taxon>
        <taxon>Pleosporomycetidae</taxon>
        <taxon>Gloniales</taxon>
        <taxon>Gloniaceae</taxon>
        <taxon>Glonium</taxon>
    </lineage>
</organism>
<dbReference type="Pfam" id="PF00248">
    <property type="entry name" value="Aldo_ket_red"/>
    <property type="match status" value="1"/>
</dbReference>
<dbReference type="AlphaFoldDB" id="A0A8E2FBL0"/>
<keyword evidence="4" id="KW-1185">Reference proteome</keyword>
<evidence type="ECO:0000256" key="1">
    <source>
        <dbReference type="ARBA" id="ARBA00023002"/>
    </source>
</evidence>
<dbReference type="PANTHER" id="PTHR43364">
    <property type="entry name" value="NADH-SPECIFIC METHYLGLYOXAL REDUCTASE-RELATED"/>
    <property type="match status" value="1"/>
</dbReference>